<organism evidence="1 2">
    <name type="scientific">Brevundimonas olei</name>
    <dbReference type="NCBI Taxonomy" id="657642"/>
    <lineage>
        <taxon>Bacteria</taxon>
        <taxon>Pseudomonadati</taxon>
        <taxon>Pseudomonadota</taxon>
        <taxon>Alphaproteobacteria</taxon>
        <taxon>Caulobacterales</taxon>
        <taxon>Caulobacteraceae</taxon>
        <taxon>Brevundimonas</taxon>
    </lineage>
</organism>
<dbReference type="Proteomes" id="UP001363460">
    <property type="component" value="Chromosome"/>
</dbReference>
<protein>
    <submittedName>
        <fullName evidence="1">Uncharacterized protein</fullName>
    </submittedName>
</protein>
<name>A0ABZ2IE56_9CAUL</name>
<proteinExistence type="predicted"/>
<dbReference type="RefSeq" id="WP_338576413.1">
    <property type="nucleotide sequence ID" value="NZ_CP146369.1"/>
</dbReference>
<evidence type="ECO:0000313" key="1">
    <source>
        <dbReference type="EMBL" id="WWT54292.1"/>
    </source>
</evidence>
<accession>A0ABZ2IE56</accession>
<keyword evidence="2" id="KW-1185">Reference proteome</keyword>
<sequence>MGQNDDALDEDGGGFDVDDWSRLTPFAGAVATLDDVQAGKAVFALGDTEEARVIDMELPQPVIWWEEDGEQAAVMVQAEAHVGPDGDLMEVLGLILPDGGGAVALLDDVDLVDDTDPTWRDLVARAVDMDGED</sequence>
<dbReference type="EMBL" id="CP146369">
    <property type="protein sequence ID" value="WWT54292.1"/>
    <property type="molecule type" value="Genomic_DNA"/>
</dbReference>
<reference evidence="1 2" key="1">
    <citation type="submission" date="2024-02" db="EMBL/GenBank/DDBJ databases">
        <title>Distribution and functional of Brevundimonas-related endobacteria within Verticillium dahliae.</title>
        <authorList>
            <person name="Zeng H."/>
        </authorList>
    </citation>
    <scope>NUCLEOTIDE SEQUENCE [LARGE SCALE GENOMIC DNA]</scope>
    <source>
        <strain evidence="1 2">TRM 44200</strain>
    </source>
</reference>
<evidence type="ECO:0000313" key="2">
    <source>
        <dbReference type="Proteomes" id="UP001363460"/>
    </source>
</evidence>
<gene>
    <name evidence="1" type="ORF">V8J38_13745</name>
</gene>